<comment type="caution">
    <text evidence="2">The sequence shown here is derived from an EMBL/GenBank/DDBJ whole genome shotgun (WGS) entry which is preliminary data.</text>
</comment>
<evidence type="ECO:0000313" key="3">
    <source>
        <dbReference type="Proteomes" id="UP000295674"/>
    </source>
</evidence>
<gene>
    <name evidence="2" type="ORF">E1181_16705</name>
</gene>
<protein>
    <submittedName>
        <fullName evidence="2">Uncharacterized protein</fullName>
    </submittedName>
</protein>
<keyword evidence="3" id="KW-1185">Reference proteome</keyword>
<dbReference type="AlphaFoldDB" id="A0A4R4VGZ2"/>
<keyword evidence="1" id="KW-0812">Transmembrane</keyword>
<keyword evidence="1" id="KW-0472">Membrane</keyword>
<proteinExistence type="predicted"/>
<feature type="transmembrane region" description="Helical" evidence="1">
    <location>
        <begin position="139"/>
        <end position="161"/>
    </location>
</feature>
<dbReference type="OrthoDB" id="5192631at2"/>
<name>A0A4R4VGZ2_9PSEU</name>
<dbReference type="Pfam" id="PF22564">
    <property type="entry name" value="HAAS"/>
    <property type="match status" value="1"/>
</dbReference>
<evidence type="ECO:0000256" key="1">
    <source>
        <dbReference type="SAM" id="Phobius"/>
    </source>
</evidence>
<reference evidence="2 3" key="1">
    <citation type="submission" date="2019-03" db="EMBL/GenBank/DDBJ databases">
        <title>Draft genome sequences of novel Actinobacteria.</title>
        <authorList>
            <person name="Sahin N."/>
            <person name="Ay H."/>
            <person name="Saygin H."/>
        </authorList>
    </citation>
    <scope>NUCLEOTIDE SEQUENCE [LARGE SCALE GENOMIC DNA]</scope>
    <source>
        <strain evidence="2 3">16K309</strain>
    </source>
</reference>
<organism evidence="2 3">
    <name type="scientific">Saccharopolyspora terrae</name>
    <dbReference type="NCBI Taxonomy" id="2530384"/>
    <lineage>
        <taxon>Bacteria</taxon>
        <taxon>Bacillati</taxon>
        <taxon>Actinomycetota</taxon>
        <taxon>Actinomycetes</taxon>
        <taxon>Pseudonocardiales</taxon>
        <taxon>Pseudonocardiaceae</taxon>
        <taxon>Saccharopolyspora</taxon>
    </lineage>
</organism>
<feature type="transmembrane region" description="Helical" evidence="1">
    <location>
        <begin position="109"/>
        <end position="127"/>
    </location>
</feature>
<dbReference type="EMBL" id="SMKS01000027">
    <property type="protein sequence ID" value="TDD04898.1"/>
    <property type="molecule type" value="Genomic_DNA"/>
</dbReference>
<dbReference type="Proteomes" id="UP000295674">
    <property type="component" value="Unassembled WGS sequence"/>
</dbReference>
<dbReference type="RefSeq" id="WP_132675806.1">
    <property type="nucleotide sequence ID" value="NZ_SMKS01000027.1"/>
</dbReference>
<sequence>MMTLDRKYRDDLVKALRVHEISGTRIGEVVAEVEAHVTETGEDPVEAFGKPRDYARQVVAQLDTATGKRSTGAAILTMVAGGALAMFGQTFWGDGLSDAPTVGYTLRDVVAQPALLVVIVLACLLAFRAYTASSHNKAFGGAAAVVVALGVASQILCNKYLDDRTPLIEAPTWLILTLGILFLIALFTLLGWSIRRGRVRYPIKGSFS</sequence>
<feature type="transmembrane region" description="Helical" evidence="1">
    <location>
        <begin position="173"/>
        <end position="194"/>
    </location>
</feature>
<feature type="transmembrane region" description="Helical" evidence="1">
    <location>
        <begin position="71"/>
        <end position="89"/>
    </location>
</feature>
<keyword evidence="1" id="KW-1133">Transmembrane helix</keyword>
<accession>A0A4R4VGZ2</accession>
<evidence type="ECO:0000313" key="2">
    <source>
        <dbReference type="EMBL" id="TDD04898.1"/>
    </source>
</evidence>